<organism evidence="11 12">
    <name type="scientific">Neolecta irregularis (strain DAH-3)</name>
    <dbReference type="NCBI Taxonomy" id="1198029"/>
    <lineage>
        <taxon>Eukaryota</taxon>
        <taxon>Fungi</taxon>
        <taxon>Dikarya</taxon>
        <taxon>Ascomycota</taxon>
        <taxon>Taphrinomycotina</taxon>
        <taxon>Neolectales</taxon>
        <taxon>Neolectaceae</taxon>
        <taxon>Neolecta</taxon>
    </lineage>
</organism>
<evidence type="ECO:0000256" key="7">
    <source>
        <dbReference type="ARBA" id="ARBA00022989"/>
    </source>
</evidence>
<evidence type="ECO:0000256" key="2">
    <source>
        <dbReference type="ARBA" id="ARBA00004651"/>
    </source>
</evidence>
<evidence type="ECO:0000256" key="4">
    <source>
        <dbReference type="ARBA" id="ARBA00022475"/>
    </source>
</evidence>
<dbReference type="STRING" id="1198029.A0A1U7LHX6"/>
<dbReference type="OrthoDB" id="5356111at2759"/>
<feature type="transmembrane region" description="Helical" evidence="10">
    <location>
        <begin position="355"/>
        <end position="373"/>
    </location>
</feature>
<keyword evidence="5 10" id="KW-0812">Transmembrane</keyword>
<sequence>MSPLSSSKYSSQHHGMFPVIRPISPLDDLRKYPRIPESIHPLHIDYYNFLEKDRDYGSSRAPSNGLDIPQYTPYLCLPARLSQIWINRWTVLLFLIFIRLALFTSSLSKDLETAEREMQSACLASETGAGALASMPHYMAKGVNKLTADTLDKAVAALTLTLSLILTATESVILFFINMYKQTYICLLNLLIRGSVEVVANATLAIAEFVNSTLNVIEQNIESDISTINDGLNGISDAIKKVASILGQNIALPTVQIPAADALKHFKIPDSFATDLENLTNKISLNHVQELAEEAVKFPFEQVKGLVNSSLGQFRFDESLLMVPDREYVTFCSNNSKVKHFFSDLFATIKTTYKILTLLVLTFAFLAIIPVAIQEWWAWRRLKSRASRFLTVLQMSNTHDPIDLVMMAASPLSAWLSLKLSNRFKKPHSRVMARWFMSYISTTRALVLLAIALAGLLACFLQYIVLSKLRAAAPEVSRDIGDAQLIVMQKIQNASTAWAQHTNMLINTTENNINAEVFGTLPLHIEKTQKKGWINTATSAVNNTLDVFMDTLKSTLRATFNGTPLFQANELDVFRCLIFGKVQTIQSGLTWIHNHAHVTLPTLPNNTFTIQPQSNDILASSAHETTIQFEKVLFQLSDKWASSIRIEALYATAILSLYLLLVLFGLIRVFLAGNSRNRNDGMRSFLLTPSVDSHMGDHQKNAVLSQQEKCLRYKAGSPPTRAAVATPLSAYFNDDDDDHCSLNRIPRPNSELRLQHTLAQRPVVVERLDSIKSVDVKIGKKTTHLFRDRPLYISLSGSSLETPKPSTETRLYAMRAVIRWFACLIFLVGAFLAIIHGTLHANIAAQIRSLKDVESRSKTKELSVDPVPTLPQLPVRCKVYTYFDHKAADMSSEKLLLTIWKRAWSHFGLRPIVLNIDDAKKNTRYNSLAADLREDPSYLHWLAVSQAGGSLLMDYRVFPMADPLDLTFDYLRSCQFSSLVRYSALDAALFHGSPESISALVMNITSENFTSTKAHKDFQDPILRHASSSFKITHPPPGLAYYSPSTVKHLYPNLNNNELPGLVNSHLHQEFLRIHQKGISIIDPFPPRYHSDLFNLPSERLAQRISKCPKTESHLNCIPNTPACTPCKDIHYSFHHSFGASMDGVFFLVNLPHPLISTAIILEETASSITPNQLVKYSDRNEWIKFITKDVFHKSHKSITEKVKYLEDIAVQNKRSIWSVWDQGFVDIESELGFELQTLDVGGYSDDVLDLGDSIQLREQAKQYMLGNAEALESGGSFEIAEAWHPYHTKFFRFVSAWQKKVRLERKEHPDLRSTDL</sequence>
<evidence type="ECO:0000313" key="12">
    <source>
        <dbReference type="Proteomes" id="UP000186594"/>
    </source>
</evidence>
<feature type="transmembrane region" description="Helical" evidence="10">
    <location>
        <begin position="89"/>
        <end position="108"/>
    </location>
</feature>
<evidence type="ECO:0000256" key="5">
    <source>
        <dbReference type="ARBA" id="ARBA00022692"/>
    </source>
</evidence>
<proteinExistence type="inferred from homology"/>
<keyword evidence="7 10" id="KW-1133">Transmembrane helix</keyword>
<dbReference type="GO" id="GO:0005886">
    <property type="term" value="C:plasma membrane"/>
    <property type="evidence" value="ECO:0007669"/>
    <property type="project" value="UniProtKB-SubCell"/>
</dbReference>
<feature type="transmembrane region" description="Helical" evidence="10">
    <location>
        <begin position="445"/>
        <end position="465"/>
    </location>
</feature>
<keyword evidence="6 10" id="KW-0184">Conjugation</keyword>
<accession>A0A1U7LHX6</accession>
<evidence type="ECO:0000256" key="1">
    <source>
        <dbReference type="ARBA" id="ARBA00002512"/>
    </source>
</evidence>
<comment type="subcellular location">
    <subcellularLocation>
        <location evidence="2 10">Cell membrane</location>
        <topology evidence="2 10">Multi-pass membrane protein</topology>
    </subcellularLocation>
</comment>
<keyword evidence="4 10" id="KW-1003">Cell membrane</keyword>
<evidence type="ECO:0000256" key="8">
    <source>
        <dbReference type="ARBA" id="ARBA00023136"/>
    </source>
</evidence>
<evidence type="ECO:0000313" key="11">
    <source>
        <dbReference type="EMBL" id="OLL22152.1"/>
    </source>
</evidence>
<evidence type="ECO:0000256" key="10">
    <source>
        <dbReference type="RuleBase" id="RU366035"/>
    </source>
</evidence>
<evidence type="ECO:0000256" key="9">
    <source>
        <dbReference type="ARBA" id="ARBA00023180"/>
    </source>
</evidence>
<dbReference type="PANTHER" id="PTHR31030:SF1">
    <property type="entry name" value="PLASMA MEMBRANE FUSION PROTEIN PRM1"/>
    <property type="match status" value="1"/>
</dbReference>
<feature type="transmembrane region" description="Helical" evidence="10">
    <location>
        <begin position="404"/>
        <end position="424"/>
    </location>
</feature>
<dbReference type="Proteomes" id="UP000186594">
    <property type="component" value="Unassembled WGS sequence"/>
</dbReference>
<evidence type="ECO:0000256" key="6">
    <source>
        <dbReference type="ARBA" id="ARBA00022971"/>
    </source>
</evidence>
<keyword evidence="8 10" id="KW-0472">Membrane</keyword>
<feature type="transmembrane region" description="Helical" evidence="10">
    <location>
        <begin position="817"/>
        <end position="839"/>
    </location>
</feature>
<comment type="similarity">
    <text evidence="3 10">Belongs to the PRM1 family.</text>
</comment>
<feature type="transmembrane region" description="Helical" evidence="10">
    <location>
        <begin position="154"/>
        <end position="177"/>
    </location>
</feature>
<keyword evidence="9" id="KW-0325">Glycoprotein</keyword>
<name>A0A1U7LHX6_NEOID</name>
<comment type="caution">
    <text evidence="10">Lacks conserved residue(s) required for the propagation of feature annotation.</text>
</comment>
<feature type="transmembrane region" description="Helical" evidence="10">
    <location>
        <begin position="648"/>
        <end position="671"/>
    </location>
</feature>
<dbReference type="PANTHER" id="PTHR31030">
    <property type="entry name" value="PLASMA MEMBRANE FUSION PROTEIN PRM1"/>
    <property type="match status" value="1"/>
</dbReference>
<dbReference type="EMBL" id="LXFE01003829">
    <property type="protein sequence ID" value="OLL22152.1"/>
    <property type="molecule type" value="Genomic_DNA"/>
</dbReference>
<comment type="caution">
    <text evidence="11">The sequence shown here is derived from an EMBL/GenBank/DDBJ whole genome shotgun (WGS) entry which is preliminary data.</text>
</comment>
<dbReference type="InterPro" id="IPR026777">
    <property type="entry name" value="PRM1"/>
</dbReference>
<gene>
    <name evidence="11" type="ORF">NEOLI_002130</name>
</gene>
<dbReference type="GO" id="GO:0032220">
    <property type="term" value="P:plasma membrane fusion involved in cytogamy"/>
    <property type="evidence" value="ECO:0007669"/>
    <property type="project" value="TreeGrafter"/>
</dbReference>
<reference evidence="11 12" key="1">
    <citation type="submission" date="2016-04" db="EMBL/GenBank/DDBJ databases">
        <title>Evolutionary innovation and constraint leading to complex multicellularity in the Ascomycota.</title>
        <authorList>
            <person name="Cisse O."/>
            <person name="Nguyen A."/>
            <person name="Hewitt D.A."/>
            <person name="Jedd G."/>
            <person name="Stajich J.E."/>
        </authorList>
    </citation>
    <scope>NUCLEOTIDE SEQUENCE [LARGE SCALE GENOMIC DNA]</scope>
    <source>
        <strain evidence="11 12">DAH-3</strain>
    </source>
</reference>
<protein>
    <recommendedName>
        <fullName evidence="10">Plasma membrane fusion protein PRM1</fullName>
    </recommendedName>
</protein>
<comment type="function">
    <text evidence="1 10">Involved in cell fusion during mating by stabilizing the plasma membrane fusion event.</text>
</comment>
<evidence type="ECO:0000256" key="3">
    <source>
        <dbReference type="ARBA" id="ARBA00010780"/>
    </source>
</evidence>
<dbReference type="GO" id="GO:0043332">
    <property type="term" value="C:mating projection tip"/>
    <property type="evidence" value="ECO:0007669"/>
    <property type="project" value="UniProtKB-UniRule"/>
</dbReference>
<keyword evidence="12" id="KW-1185">Reference proteome</keyword>